<organism evidence="2 3">
    <name type="scientific">Sordaria brevicollis</name>
    <dbReference type="NCBI Taxonomy" id="83679"/>
    <lineage>
        <taxon>Eukaryota</taxon>
        <taxon>Fungi</taxon>
        <taxon>Dikarya</taxon>
        <taxon>Ascomycota</taxon>
        <taxon>Pezizomycotina</taxon>
        <taxon>Sordariomycetes</taxon>
        <taxon>Sordariomycetidae</taxon>
        <taxon>Sordariales</taxon>
        <taxon>Sordariaceae</taxon>
        <taxon>Sordaria</taxon>
    </lineage>
</organism>
<gene>
    <name evidence="2" type="ORF">B0T20DRAFT_499109</name>
</gene>
<comment type="caution">
    <text evidence="2">The sequence shown here is derived from an EMBL/GenBank/DDBJ whole genome shotgun (WGS) entry which is preliminary data.</text>
</comment>
<feature type="chain" id="PRO_5042056881" evidence="1">
    <location>
        <begin position="21"/>
        <end position="208"/>
    </location>
</feature>
<evidence type="ECO:0000313" key="3">
    <source>
        <dbReference type="Proteomes" id="UP001281003"/>
    </source>
</evidence>
<reference evidence="2" key="1">
    <citation type="journal article" date="2023" name="Mol. Phylogenet. Evol.">
        <title>Genome-scale phylogeny and comparative genomics of the fungal order Sordariales.</title>
        <authorList>
            <person name="Hensen N."/>
            <person name="Bonometti L."/>
            <person name="Westerberg I."/>
            <person name="Brannstrom I.O."/>
            <person name="Guillou S."/>
            <person name="Cros-Aarteil S."/>
            <person name="Calhoun S."/>
            <person name="Haridas S."/>
            <person name="Kuo A."/>
            <person name="Mondo S."/>
            <person name="Pangilinan J."/>
            <person name="Riley R."/>
            <person name="LaButti K."/>
            <person name="Andreopoulos B."/>
            <person name="Lipzen A."/>
            <person name="Chen C."/>
            <person name="Yan M."/>
            <person name="Daum C."/>
            <person name="Ng V."/>
            <person name="Clum A."/>
            <person name="Steindorff A."/>
            <person name="Ohm R.A."/>
            <person name="Martin F."/>
            <person name="Silar P."/>
            <person name="Natvig D.O."/>
            <person name="Lalanne C."/>
            <person name="Gautier V."/>
            <person name="Ament-Velasquez S.L."/>
            <person name="Kruys A."/>
            <person name="Hutchinson M.I."/>
            <person name="Powell A.J."/>
            <person name="Barry K."/>
            <person name="Miller A.N."/>
            <person name="Grigoriev I.V."/>
            <person name="Debuchy R."/>
            <person name="Gladieux P."/>
            <person name="Hiltunen Thoren M."/>
            <person name="Johannesson H."/>
        </authorList>
    </citation>
    <scope>NUCLEOTIDE SEQUENCE</scope>
    <source>
        <strain evidence="2">FGSC 1904</strain>
    </source>
</reference>
<keyword evidence="3" id="KW-1185">Reference proteome</keyword>
<dbReference type="Proteomes" id="UP001281003">
    <property type="component" value="Unassembled WGS sequence"/>
</dbReference>
<keyword evidence="1" id="KW-0732">Signal</keyword>
<protein>
    <submittedName>
        <fullName evidence="2">Uncharacterized protein</fullName>
    </submittedName>
</protein>
<reference evidence="2" key="2">
    <citation type="submission" date="2023-07" db="EMBL/GenBank/DDBJ databases">
        <authorList>
            <consortium name="Lawrence Berkeley National Laboratory"/>
            <person name="Haridas S."/>
            <person name="Hensen N."/>
            <person name="Bonometti L."/>
            <person name="Westerberg I."/>
            <person name="Brannstrom I.O."/>
            <person name="Guillou S."/>
            <person name="Cros-Aarteil S."/>
            <person name="Calhoun S."/>
            <person name="Kuo A."/>
            <person name="Mondo S."/>
            <person name="Pangilinan J."/>
            <person name="Riley R."/>
            <person name="LaButti K."/>
            <person name="Andreopoulos B."/>
            <person name="Lipzen A."/>
            <person name="Chen C."/>
            <person name="Yanf M."/>
            <person name="Daum C."/>
            <person name="Ng V."/>
            <person name="Clum A."/>
            <person name="Steindorff A."/>
            <person name="Ohm R."/>
            <person name="Martin F."/>
            <person name="Silar P."/>
            <person name="Natvig D."/>
            <person name="Lalanne C."/>
            <person name="Gautier V."/>
            <person name="Ament-velasquez S.L."/>
            <person name="Kruys A."/>
            <person name="Hutchinson M.I."/>
            <person name="Powell A.J."/>
            <person name="Barry K."/>
            <person name="Miller A.N."/>
            <person name="Grigoriev I.V."/>
            <person name="Debuchy R."/>
            <person name="Gladieux P."/>
            <person name="Thoren M.H."/>
            <person name="Johannesson H."/>
        </authorList>
    </citation>
    <scope>NUCLEOTIDE SEQUENCE</scope>
    <source>
        <strain evidence="2">FGSC 1904</strain>
    </source>
</reference>
<accession>A0AAE0PCQ8</accession>
<dbReference type="AlphaFoldDB" id="A0AAE0PCQ8"/>
<sequence>MQLPTISFLLLLLGGGLTIAAPIAEECHSPHILCFDAVNPCGVIYSGCYDKCKPETRPQAPACPPHAPPKPSISYSTSLKTITATKIETITHPGTIAPTAVVPLPTTIISIITEIITITTDFGATKTKADEPSIITEIVTITTDFGAIKTKSGADNCSSRTVCIDYIDKCGQTYGGCVPDCFPWPTFSAPPCPRPTTVTATATGVVGG</sequence>
<evidence type="ECO:0000256" key="1">
    <source>
        <dbReference type="SAM" id="SignalP"/>
    </source>
</evidence>
<dbReference type="EMBL" id="JAUTDP010000007">
    <property type="protein sequence ID" value="KAK3397482.1"/>
    <property type="molecule type" value="Genomic_DNA"/>
</dbReference>
<proteinExistence type="predicted"/>
<evidence type="ECO:0000313" key="2">
    <source>
        <dbReference type="EMBL" id="KAK3397482.1"/>
    </source>
</evidence>
<name>A0AAE0PCQ8_SORBR</name>
<feature type="signal peptide" evidence="1">
    <location>
        <begin position="1"/>
        <end position="20"/>
    </location>
</feature>